<accession>A0A812MFZ7</accession>
<evidence type="ECO:0000313" key="4">
    <source>
        <dbReference type="Proteomes" id="UP000604046"/>
    </source>
</evidence>
<feature type="region of interest" description="Disordered" evidence="2">
    <location>
        <begin position="629"/>
        <end position="660"/>
    </location>
</feature>
<dbReference type="InterPro" id="IPR013762">
    <property type="entry name" value="Integrase-like_cat_sf"/>
</dbReference>
<feature type="region of interest" description="Disordered" evidence="2">
    <location>
        <begin position="954"/>
        <end position="1011"/>
    </location>
</feature>
<evidence type="ECO:0000256" key="1">
    <source>
        <dbReference type="ARBA" id="ARBA00023172"/>
    </source>
</evidence>
<dbReference type="AlphaFoldDB" id="A0A812MFZ7"/>
<evidence type="ECO:0000313" key="3">
    <source>
        <dbReference type="EMBL" id="CAE7262228.1"/>
    </source>
</evidence>
<dbReference type="InterPro" id="IPR011010">
    <property type="entry name" value="DNA_brk_join_enz"/>
</dbReference>
<dbReference type="Proteomes" id="UP000604046">
    <property type="component" value="Unassembled WGS sequence"/>
</dbReference>
<dbReference type="Gene3D" id="1.10.443.10">
    <property type="entry name" value="Intergrase catalytic core"/>
    <property type="match status" value="1"/>
</dbReference>
<feature type="compositionally biased region" description="Low complexity" evidence="2">
    <location>
        <begin position="629"/>
        <end position="639"/>
    </location>
</feature>
<keyword evidence="1" id="KW-0233">DNA recombination</keyword>
<protein>
    <submittedName>
        <fullName evidence="3">Uncharacterized protein</fullName>
    </submittedName>
</protein>
<organism evidence="3 4">
    <name type="scientific">Symbiodinium natans</name>
    <dbReference type="NCBI Taxonomy" id="878477"/>
    <lineage>
        <taxon>Eukaryota</taxon>
        <taxon>Sar</taxon>
        <taxon>Alveolata</taxon>
        <taxon>Dinophyceae</taxon>
        <taxon>Suessiales</taxon>
        <taxon>Symbiodiniaceae</taxon>
        <taxon>Symbiodinium</taxon>
    </lineage>
</organism>
<reference evidence="3" key="1">
    <citation type="submission" date="2021-02" db="EMBL/GenBank/DDBJ databases">
        <authorList>
            <person name="Dougan E. K."/>
            <person name="Rhodes N."/>
            <person name="Thang M."/>
            <person name="Chan C."/>
        </authorList>
    </citation>
    <scope>NUCLEOTIDE SEQUENCE</scope>
</reference>
<dbReference type="EMBL" id="CAJNDS010001502">
    <property type="protein sequence ID" value="CAE7262228.1"/>
    <property type="molecule type" value="Genomic_DNA"/>
</dbReference>
<name>A0A812MFZ7_9DINO</name>
<dbReference type="GO" id="GO:0006310">
    <property type="term" value="P:DNA recombination"/>
    <property type="evidence" value="ECO:0007669"/>
    <property type="project" value="UniProtKB-KW"/>
</dbReference>
<gene>
    <name evidence="3" type="ORF">SNAT2548_LOCUS13744</name>
</gene>
<keyword evidence="4" id="KW-1185">Reference proteome</keyword>
<dbReference type="GO" id="GO:0003677">
    <property type="term" value="F:DNA binding"/>
    <property type="evidence" value="ECO:0007669"/>
    <property type="project" value="InterPro"/>
</dbReference>
<dbReference type="SUPFAM" id="SSF56349">
    <property type="entry name" value="DNA breaking-rejoining enzymes"/>
    <property type="match status" value="1"/>
</dbReference>
<sequence>MSDVHWYGLDTLDGDLFREVCKFYSGPFQFVAAWDDEEECSQMLLEFFGGTRPADELNRLVRPVKFPRREQSKEEIFSGLVLGSPALALEVLQKSIRQRKLIHGAQGENREALLREKWALVLAQYIEEAGLPCAARVAALPNPRAAWCRLFGTRRGKTLRNRALAWRKFHSWLEITFGESWPGGVDRFVKYLTERHDIQPMGKTVPSSLMAALSVLESVGQVPASSRFSMDQLLLSTIQSWTEELETVALPVRKAPVLTVAMVLSCELTVCRATLPAGLRFLAFVQLLMLWSTMRCDDVQHIDPFSVTLSQIGLKFILRRTKTSGPGRRTGELQGYVSRVISLSGFDWLLEGYRLLQTAELHWSRDYLCPAMDESWNVGFSYVEAQDLAVLLRRLHKELRVPLCREGTRGTSATKLLPGSVAAYWTGHSARHTLPTWALSLGADKSKCDFLGRWRCSQGGSLDYLTTARQIVQGLQNFVCKSLVEGTAEGGLIEEELFQSIQSFADAAGQDGTQVVMWHQVLEWTDDTWKLGGVHPLLAVGPERYEISRGRLEAELPAEDKDAGEEESSLPDMPFFVTISRSGFRRLHLSKACAVRQERCMETVGVSKISEGIADAICKLCQPKISAAQESSSSGSEDSLAPGNDGQGEPPGPAEGGMIELNGGGTLLVASTNERCADVIKSKGLRCMAGGAPGPLDYPNGIDEAAALRHLDVEVASDLRHIFQECGVPLPLQYRLSINFRTVCGAASDPDREAGYAGVHGSIEETYEPSEEYLSAKIEEVESGEVAASPLSEVISKKRAKTQGIQTSVDTTGHVRIVRQKAKGSLPAHTEELRTVLRVEANMWTFLASKYRNQAMFRGMTPAVWLDYVNYLLGDKVYLMQVPTPGGKGKGDQQPLRPPWQVLLTYEYEMRREAVKKAFRESRALVDTLAEVQGNAQLKEQFFVSPIALQGRSEPAWKRPWQPGGESEAAWGKPWDKWQKGNRKGDFKGSKKGKEAKSGKKGKDRKGGDLVTRTPDNRLICFAYSGAGCDGSCGMVHCCQVRGCGKPHPTWQHWMEHHGASRATDGAGAKS</sequence>
<feature type="compositionally biased region" description="Basic and acidic residues" evidence="2">
    <location>
        <begin position="974"/>
        <end position="998"/>
    </location>
</feature>
<dbReference type="GO" id="GO:0015074">
    <property type="term" value="P:DNA integration"/>
    <property type="evidence" value="ECO:0007669"/>
    <property type="project" value="InterPro"/>
</dbReference>
<dbReference type="OrthoDB" id="441085at2759"/>
<evidence type="ECO:0000256" key="2">
    <source>
        <dbReference type="SAM" id="MobiDB-lite"/>
    </source>
</evidence>
<comment type="caution">
    <text evidence="3">The sequence shown here is derived from an EMBL/GenBank/DDBJ whole genome shotgun (WGS) entry which is preliminary data.</text>
</comment>
<proteinExistence type="predicted"/>